<dbReference type="InterPro" id="IPR007527">
    <property type="entry name" value="Znf_SWIM"/>
</dbReference>
<evidence type="ECO:0000256" key="2">
    <source>
        <dbReference type="ARBA" id="ARBA00022771"/>
    </source>
</evidence>
<dbReference type="AlphaFoldDB" id="A0AAN7F0P4"/>
<comment type="caution">
    <text evidence="6">The sequence shown here is derived from an EMBL/GenBank/DDBJ whole genome shotgun (WGS) entry which is preliminary data.</text>
</comment>
<dbReference type="Pfam" id="PF04434">
    <property type="entry name" value="SWIM"/>
    <property type="match status" value="1"/>
</dbReference>
<dbReference type="Pfam" id="PF10551">
    <property type="entry name" value="MULE"/>
    <property type="match status" value="1"/>
</dbReference>
<name>A0AAN7F0P4_QUERU</name>
<dbReference type="GO" id="GO:0008270">
    <property type="term" value="F:zinc ion binding"/>
    <property type="evidence" value="ECO:0007669"/>
    <property type="project" value="UniProtKB-KW"/>
</dbReference>
<dbReference type="PANTHER" id="PTHR47718">
    <property type="entry name" value="OS01G0519700 PROTEIN"/>
    <property type="match status" value="1"/>
</dbReference>
<evidence type="ECO:0000256" key="1">
    <source>
        <dbReference type="ARBA" id="ARBA00022723"/>
    </source>
</evidence>
<dbReference type="PROSITE" id="PS50966">
    <property type="entry name" value="ZF_SWIM"/>
    <property type="match status" value="1"/>
</dbReference>
<evidence type="ECO:0000313" key="7">
    <source>
        <dbReference type="Proteomes" id="UP001324115"/>
    </source>
</evidence>
<feature type="domain" description="SWIM-type" evidence="5">
    <location>
        <begin position="344"/>
        <end position="380"/>
    </location>
</feature>
<dbReference type="PANTHER" id="PTHR47718:SF17">
    <property type="entry name" value="PROTEIN FAR1-RELATED SEQUENCE 5-LIKE"/>
    <property type="match status" value="1"/>
</dbReference>
<evidence type="ECO:0000256" key="3">
    <source>
        <dbReference type="ARBA" id="ARBA00022833"/>
    </source>
</evidence>
<dbReference type="EMBL" id="JAXUIC010000006">
    <property type="protein sequence ID" value="KAK4583760.1"/>
    <property type="molecule type" value="Genomic_DNA"/>
</dbReference>
<evidence type="ECO:0000313" key="6">
    <source>
        <dbReference type="EMBL" id="KAK4583760.1"/>
    </source>
</evidence>
<proteinExistence type="predicted"/>
<evidence type="ECO:0000256" key="4">
    <source>
        <dbReference type="PROSITE-ProRule" id="PRU00325"/>
    </source>
</evidence>
<accession>A0AAN7F0P4</accession>
<dbReference type="SMART" id="SM00575">
    <property type="entry name" value="ZnF_PMZ"/>
    <property type="match status" value="1"/>
</dbReference>
<keyword evidence="7" id="KW-1185">Reference proteome</keyword>
<sequence>MKILVSCEEKNWKKLETRTGCKAFIRFTVENDVWRVTAFNPEHNYELALPSERHLLRLGHHYYNHVNTKKMSTISARDAQSLLNHFKKRQIKDPMFFYMVQVDQENCMTNFFWRDGRSRVDYDCFGDVVVFDTTYRTNRYNLICAPFVGVNHHWQNSFLDSMGNQSPITIFTDQDQAMSNAIEEVFSNTHHRLCLWHISKNVPSYFGELNSNSEFQSLWNKCQKYCDSELEFQNTWDKMMHNTAFTKDSFTAEFKASSRNTTISFTNFVIKYESVLAGMRSSEFNEDFRCKQGAPQRAVKKSGILGHVAQVYTCKIFRLFEYEFLNSLAIEWNQVKEEDSERVRIVRFDHFNSKIFCSCKKFESLGILCCHALRVFNLKNLTKIPSQYILKRWTKEAKKEMMAYEQDNHSSGNAKEAEIVWRNSMLRIANTIISKSQGDDSLKSICQKILLGLDEKIERESSKLGSNANLEENEVVEHNIVDEILGLSNHVSILNPSCVRSKGLRKDRLKGHFEKCKAKLSKDASSSHKKFLFFLYTKYMSYFYF</sequence>
<gene>
    <name evidence="6" type="ORF">RGQ29_021756</name>
</gene>
<keyword evidence="3" id="KW-0862">Zinc</keyword>
<dbReference type="Proteomes" id="UP001324115">
    <property type="component" value="Unassembled WGS sequence"/>
</dbReference>
<dbReference type="InterPro" id="IPR018289">
    <property type="entry name" value="MULE_transposase_dom"/>
</dbReference>
<dbReference type="InterPro" id="IPR006564">
    <property type="entry name" value="Znf_PMZ"/>
</dbReference>
<organism evidence="6 7">
    <name type="scientific">Quercus rubra</name>
    <name type="common">Northern red oak</name>
    <name type="synonym">Quercus borealis</name>
    <dbReference type="NCBI Taxonomy" id="3512"/>
    <lineage>
        <taxon>Eukaryota</taxon>
        <taxon>Viridiplantae</taxon>
        <taxon>Streptophyta</taxon>
        <taxon>Embryophyta</taxon>
        <taxon>Tracheophyta</taxon>
        <taxon>Spermatophyta</taxon>
        <taxon>Magnoliopsida</taxon>
        <taxon>eudicotyledons</taxon>
        <taxon>Gunneridae</taxon>
        <taxon>Pentapetalae</taxon>
        <taxon>rosids</taxon>
        <taxon>fabids</taxon>
        <taxon>Fagales</taxon>
        <taxon>Fagaceae</taxon>
        <taxon>Quercus</taxon>
    </lineage>
</organism>
<evidence type="ECO:0000259" key="5">
    <source>
        <dbReference type="PROSITE" id="PS50966"/>
    </source>
</evidence>
<reference evidence="6 7" key="1">
    <citation type="journal article" date="2023" name="G3 (Bethesda)">
        <title>A haplotype-resolved chromosome-scale genome for Quercus rubra L. provides insights into the genetics of adaptive traits for red oak species.</title>
        <authorList>
            <person name="Kapoor B."/>
            <person name="Jenkins J."/>
            <person name="Schmutz J."/>
            <person name="Zhebentyayeva T."/>
            <person name="Kuelheim C."/>
            <person name="Coggeshall M."/>
            <person name="Heim C."/>
            <person name="Lasky J.R."/>
            <person name="Leites L."/>
            <person name="Islam-Faridi N."/>
            <person name="Romero-Severson J."/>
            <person name="DeLeo V.L."/>
            <person name="Lucas S.M."/>
            <person name="Lazic D."/>
            <person name="Gailing O."/>
            <person name="Carlson J."/>
            <person name="Staton M."/>
        </authorList>
    </citation>
    <scope>NUCLEOTIDE SEQUENCE [LARGE SCALE GENOMIC DNA]</scope>
    <source>
        <strain evidence="6">Pseudo-F2</strain>
    </source>
</reference>
<protein>
    <recommendedName>
        <fullName evidence="5">SWIM-type domain-containing protein</fullName>
    </recommendedName>
</protein>
<keyword evidence="2 4" id="KW-0863">Zinc-finger</keyword>
<keyword evidence="1" id="KW-0479">Metal-binding</keyword>